<feature type="transmembrane region" description="Helical" evidence="8">
    <location>
        <begin position="132"/>
        <end position="147"/>
    </location>
</feature>
<evidence type="ECO:0000259" key="9">
    <source>
        <dbReference type="Pfam" id="PF18916"/>
    </source>
</evidence>
<evidence type="ECO:0000313" key="10">
    <source>
        <dbReference type="EMBL" id="MCA9383956.1"/>
    </source>
</evidence>
<keyword evidence="3 8" id="KW-0812">Transmembrane</keyword>
<keyword evidence="7" id="KW-0413">Isomerase</keyword>
<evidence type="ECO:0000256" key="3">
    <source>
        <dbReference type="ARBA" id="ARBA00022692"/>
    </source>
</evidence>
<sequence length="232" mass="27271">MYTYLLLIVCTLLSFIPFVLFWNNNYKRDFKSIFITTSIIAIPFLIWDVIFTHMGIWGFNDEYLIGVKLLGLPIEEILFFWVIPFASIYVYYSVKCLIPSNLPSDRQRYYSYFLSVAFFVFALLNYSKTYTFVNFVSLGIIMFLISFEKRKYLITAILAYLITLIPFFIVNGILTSGIDSISSNPVVWYNNQENISFRLGTIPFEDAFYGFMLIVSNIALLERFFINKFKRD</sequence>
<keyword evidence="6 8" id="KW-0472">Membrane</keyword>
<keyword evidence="4" id="KW-0125">Carotenoid biosynthesis</keyword>
<comment type="pathway">
    <text evidence="2">Carotenoid biosynthesis.</text>
</comment>
<feature type="transmembrane region" description="Helical" evidence="8">
    <location>
        <begin position="34"/>
        <end position="57"/>
    </location>
</feature>
<evidence type="ECO:0000313" key="11">
    <source>
        <dbReference type="Proteomes" id="UP000783287"/>
    </source>
</evidence>
<evidence type="ECO:0000256" key="7">
    <source>
        <dbReference type="ARBA" id="ARBA00023235"/>
    </source>
</evidence>
<evidence type="ECO:0000256" key="8">
    <source>
        <dbReference type="SAM" id="Phobius"/>
    </source>
</evidence>
<dbReference type="EMBL" id="JAGQLK010000188">
    <property type="protein sequence ID" value="MCA9383956.1"/>
    <property type="molecule type" value="Genomic_DNA"/>
</dbReference>
<comment type="subcellular location">
    <subcellularLocation>
        <location evidence="1">Membrane</location>
        <topology evidence="1">Multi-pass membrane protein</topology>
    </subcellularLocation>
</comment>
<dbReference type="AlphaFoldDB" id="A0A955L743"/>
<evidence type="ECO:0000256" key="4">
    <source>
        <dbReference type="ARBA" id="ARBA00022746"/>
    </source>
</evidence>
<gene>
    <name evidence="10" type="ORF">KC909_06365</name>
</gene>
<dbReference type="Pfam" id="PF18916">
    <property type="entry name" value="Lycopene_cyc"/>
    <property type="match status" value="2"/>
</dbReference>
<feature type="transmembrane region" description="Helical" evidence="8">
    <location>
        <begin position="207"/>
        <end position="226"/>
    </location>
</feature>
<dbReference type="Proteomes" id="UP000783287">
    <property type="component" value="Unassembled WGS sequence"/>
</dbReference>
<keyword evidence="5 8" id="KW-1133">Transmembrane helix</keyword>
<dbReference type="InterPro" id="IPR017825">
    <property type="entry name" value="Lycopene_cyclase_dom"/>
</dbReference>
<evidence type="ECO:0000256" key="2">
    <source>
        <dbReference type="ARBA" id="ARBA00004829"/>
    </source>
</evidence>
<feature type="transmembrane region" description="Helical" evidence="8">
    <location>
        <begin position="77"/>
        <end position="97"/>
    </location>
</feature>
<dbReference type="NCBIfam" id="TIGR03462">
    <property type="entry name" value="CarR_dom_SF"/>
    <property type="match status" value="2"/>
</dbReference>
<feature type="transmembrane region" description="Helical" evidence="8">
    <location>
        <begin position="6"/>
        <end position="22"/>
    </location>
</feature>
<comment type="caution">
    <text evidence="10">The sequence shown here is derived from an EMBL/GenBank/DDBJ whole genome shotgun (WGS) entry which is preliminary data.</text>
</comment>
<reference evidence="10" key="2">
    <citation type="journal article" date="2021" name="Microbiome">
        <title>Successional dynamics and alternative stable states in a saline activated sludge microbial community over 9 years.</title>
        <authorList>
            <person name="Wang Y."/>
            <person name="Ye J."/>
            <person name="Ju F."/>
            <person name="Liu L."/>
            <person name="Boyd J.A."/>
            <person name="Deng Y."/>
            <person name="Parks D.H."/>
            <person name="Jiang X."/>
            <person name="Yin X."/>
            <person name="Woodcroft B.J."/>
            <person name="Tyson G.W."/>
            <person name="Hugenholtz P."/>
            <person name="Polz M.F."/>
            <person name="Zhang T."/>
        </authorList>
    </citation>
    <scope>NUCLEOTIDE SEQUENCE</scope>
    <source>
        <strain evidence="10">HKST-UBA14</strain>
    </source>
</reference>
<reference evidence="10" key="1">
    <citation type="submission" date="2020-04" db="EMBL/GenBank/DDBJ databases">
        <authorList>
            <person name="Zhang T."/>
        </authorList>
    </citation>
    <scope>NUCLEOTIDE SEQUENCE</scope>
    <source>
        <strain evidence="10">HKST-UBA14</strain>
    </source>
</reference>
<feature type="domain" description="Lycopene cyclase" evidence="9">
    <location>
        <begin position="128"/>
        <end position="224"/>
    </location>
</feature>
<feature type="transmembrane region" description="Helical" evidence="8">
    <location>
        <begin position="152"/>
        <end position="174"/>
    </location>
</feature>
<dbReference type="GO" id="GO:0016020">
    <property type="term" value="C:membrane"/>
    <property type="evidence" value="ECO:0007669"/>
    <property type="project" value="UniProtKB-SubCell"/>
</dbReference>
<name>A0A955L743_9BACT</name>
<dbReference type="GO" id="GO:0016872">
    <property type="term" value="F:intramolecular lyase activity"/>
    <property type="evidence" value="ECO:0007669"/>
    <property type="project" value="InterPro"/>
</dbReference>
<protein>
    <submittedName>
        <fullName evidence="10">Lycopene cyclase domain-containing protein</fullName>
    </submittedName>
</protein>
<feature type="transmembrane region" description="Helical" evidence="8">
    <location>
        <begin position="109"/>
        <end position="126"/>
    </location>
</feature>
<accession>A0A955L743</accession>
<feature type="domain" description="Lycopene cyclase" evidence="9">
    <location>
        <begin position="3"/>
        <end position="91"/>
    </location>
</feature>
<dbReference type="GO" id="GO:0045436">
    <property type="term" value="F:lycopene beta cyclase activity"/>
    <property type="evidence" value="ECO:0007669"/>
    <property type="project" value="UniProtKB-ARBA"/>
</dbReference>
<organism evidence="10 11">
    <name type="scientific">Candidatus Dojkabacteria bacterium</name>
    <dbReference type="NCBI Taxonomy" id="2099670"/>
    <lineage>
        <taxon>Bacteria</taxon>
        <taxon>Candidatus Dojkabacteria</taxon>
    </lineage>
</organism>
<evidence type="ECO:0000256" key="5">
    <source>
        <dbReference type="ARBA" id="ARBA00022989"/>
    </source>
</evidence>
<evidence type="ECO:0000256" key="1">
    <source>
        <dbReference type="ARBA" id="ARBA00004141"/>
    </source>
</evidence>
<dbReference type="GO" id="GO:0016117">
    <property type="term" value="P:carotenoid biosynthetic process"/>
    <property type="evidence" value="ECO:0007669"/>
    <property type="project" value="UniProtKB-KW"/>
</dbReference>
<evidence type="ECO:0000256" key="6">
    <source>
        <dbReference type="ARBA" id="ARBA00023136"/>
    </source>
</evidence>
<proteinExistence type="predicted"/>